<evidence type="ECO:0000313" key="1">
    <source>
        <dbReference type="EMBL" id="KAG6668884.1"/>
    </source>
</evidence>
<comment type="caution">
    <text evidence="1">The sequence shown here is derived from an EMBL/GenBank/DDBJ whole genome shotgun (WGS) entry which is preliminary data.</text>
</comment>
<keyword evidence="2" id="KW-1185">Reference proteome</keyword>
<sequence length="121" mass="13415">MAIPPFEADPSTAFKALSTKCILRAFTHEHGKYEDDPCNASFHTSYVMKSRAHSQSALTTGPRRLTLARVGGGFNHSTNDIWGLEVTYGLLKKTIFLTRMAKCSSPRMGAPPTRCLLVQNW</sequence>
<protein>
    <submittedName>
        <fullName evidence="1">Uncharacterized protein</fullName>
    </submittedName>
</protein>
<dbReference type="EMBL" id="CM031809">
    <property type="protein sequence ID" value="KAG6668884.1"/>
    <property type="molecule type" value="Genomic_DNA"/>
</dbReference>
<evidence type="ECO:0000313" key="2">
    <source>
        <dbReference type="Proteomes" id="UP000811609"/>
    </source>
</evidence>
<proteinExistence type="predicted"/>
<organism evidence="1 2">
    <name type="scientific">Carya illinoinensis</name>
    <name type="common">Pecan</name>
    <dbReference type="NCBI Taxonomy" id="32201"/>
    <lineage>
        <taxon>Eukaryota</taxon>
        <taxon>Viridiplantae</taxon>
        <taxon>Streptophyta</taxon>
        <taxon>Embryophyta</taxon>
        <taxon>Tracheophyta</taxon>
        <taxon>Spermatophyta</taxon>
        <taxon>Magnoliopsida</taxon>
        <taxon>eudicotyledons</taxon>
        <taxon>Gunneridae</taxon>
        <taxon>Pentapetalae</taxon>
        <taxon>rosids</taxon>
        <taxon>fabids</taxon>
        <taxon>Fagales</taxon>
        <taxon>Juglandaceae</taxon>
        <taxon>Carya</taxon>
    </lineage>
</organism>
<dbReference type="Proteomes" id="UP000811609">
    <property type="component" value="Chromosome 1"/>
</dbReference>
<gene>
    <name evidence="1" type="ORF">CIPAW_01G203100</name>
</gene>
<name>A0A8T1RPT7_CARIL</name>
<reference evidence="1" key="1">
    <citation type="submission" date="2020-12" db="EMBL/GenBank/DDBJ databases">
        <title>WGS assembly of Carya illinoinensis cv. Pawnee.</title>
        <authorList>
            <person name="Platts A."/>
            <person name="Shu S."/>
            <person name="Wright S."/>
            <person name="Barry K."/>
            <person name="Edger P."/>
            <person name="Pires J.C."/>
            <person name="Schmutz J."/>
        </authorList>
    </citation>
    <scope>NUCLEOTIDE SEQUENCE</scope>
    <source>
        <tissue evidence="1">Leaf</tissue>
    </source>
</reference>
<dbReference type="AlphaFoldDB" id="A0A8T1RPT7"/>
<accession>A0A8T1RPT7</accession>